<evidence type="ECO:0000313" key="1">
    <source>
        <dbReference type="EMBL" id="KAJ3659668.1"/>
    </source>
</evidence>
<name>A0AA38IKL1_9CUCU</name>
<dbReference type="AlphaFoldDB" id="A0AA38IKL1"/>
<dbReference type="EMBL" id="JALNTZ010000003">
    <property type="protein sequence ID" value="KAJ3659668.1"/>
    <property type="molecule type" value="Genomic_DNA"/>
</dbReference>
<organism evidence="1 2">
    <name type="scientific">Zophobas morio</name>
    <dbReference type="NCBI Taxonomy" id="2755281"/>
    <lineage>
        <taxon>Eukaryota</taxon>
        <taxon>Metazoa</taxon>
        <taxon>Ecdysozoa</taxon>
        <taxon>Arthropoda</taxon>
        <taxon>Hexapoda</taxon>
        <taxon>Insecta</taxon>
        <taxon>Pterygota</taxon>
        <taxon>Neoptera</taxon>
        <taxon>Endopterygota</taxon>
        <taxon>Coleoptera</taxon>
        <taxon>Polyphaga</taxon>
        <taxon>Cucujiformia</taxon>
        <taxon>Tenebrionidae</taxon>
        <taxon>Zophobas</taxon>
    </lineage>
</organism>
<dbReference type="Proteomes" id="UP001168821">
    <property type="component" value="Unassembled WGS sequence"/>
</dbReference>
<proteinExistence type="predicted"/>
<dbReference type="PANTHER" id="PTHR47510:SF3">
    <property type="entry name" value="ENDO_EXONUCLEASE_PHOSPHATASE DOMAIN-CONTAINING PROTEIN"/>
    <property type="match status" value="1"/>
</dbReference>
<sequence length="250" mass="29169">MIYLPNCDDRFLDLVCPNLKCNVQHDVSALLPESRYHPALLTTFCVPHHTNSNSPTLCDILRYSFKKADFTGLYNAMIEVNWDFLDNINSADEICELFYVKLYELFDRFVPKTKPKKGSFPIWFTADLIRKINSKDKLFKKYKKFNTQSCLEEYRNIRRQIKLDSNVAYKNYIHNVESKLINDPRKFWMCVNTKRKDMSTPGSKSLDNERLESPQEIANAFSSHFSNSYVQSSVVIMVSLQTLAFLQALV</sequence>
<reference evidence="1" key="1">
    <citation type="journal article" date="2023" name="G3 (Bethesda)">
        <title>Whole genome assemblies of Zophobas morio and Tenebrio molitor.</title>
        <authorList>
            <person name="Kaur S."/>
            <person name="Stinson S.A."/>
            <person name="diCenzo G.C."/>
        </authorList>
    </citation>
    <scope>NUCLEOTIDE SEQUENCE</scope>
    <source>
        <strain evidence="1">QUZm001</strain>
    </source>
</reference>
<protein>
    <submittedName>
        <fullName evidence="1">Uncharacterized protein</fullName>
    </submittedName>
</protein>
<gene>
    <name evidence="1" type="ORF">Zmor_011343</name>
</gene>
<accession>A0AA38IKL1</accession>
<dbReference type="PANTHER" id="PTHR47510">
    <property type="entry name" value="REVERSE TRANSCRIPTASE DOMAIN-CONTAINING PROTEIN"/>
    <property type="match status" value="1"/>
</dbReference>
<keyword evidence="2" id="KW-1185">Reference proteome</keyword>
<evidence type="ECO:0000313" key="2">
    <source>
        <dbReference type="Proteomes" id="UP001168821"/>
    </source>
</evidence>
<comment type="caution">
    <text evidence="1">The sequence shown here is derived from an EMBL/GenBank/DDBJ whole genome shotgun (WGS) entry which is preliminary data.</text>
</comment>